<comment type="caution">
    <text evidence="2">The sequence shown here is derived from an EMBL/GenBank/DDBJ whole genome shotgun (WGS) entry which is preliminary data.</text>
</comment>
<gene>
    <name evidence="2" type="ORF">CNMCM6106_004349</name>
</gene>
<reference evidence="2" key="1">
    <citation type="submission" date="2020-06" db="EMBL/GenBank/DDBJ databases">
        <title>Draft genome sequences of strains closely related to Aspergillus parafelis and Aspergillus hiratsukae.</title>
        <authorList>
            <person name="Dos Santos R.A.C."/>
            <person name="Rivero-Menendez O."/>
            <person name="Steenwyk J.L."/>
            <person name="Mead M.E."/>
            <person name="Goldman G.H."/>
            <person name="Alastruey-Izquierdo A."/>
            <person name="Rokas A."/>
        </authorList>
    </citation>
    <scope>NUCLEOTIDE SEQUENCE</scope>
    <source>
        <strain evidence="2">CNM-CM6106</strain>
    </source>
</reference>
<name>A0A8H6QBN1_9EURO</name>
<evidence type="ECO:0000256" key="1">
    <source>
        <dbReference type="SAM" id="MobiDB-lite"/>
    </source>
</evidence>
<feature type="region of interest" description="Disordered" evidence="1">
    <location>
        <begin position="65"/>
        <end position="101"/>
    </location>
</feature>
<organism evidence="2 3">
    <name type="scientific">Aspergillus hiratsukae</name>
    <dbReference type="NCBI Taxonomy" id="1194566"/>
    <lineage>
        <taxon>Eukaryota</taxon>
        <taxon>Fungi</taxon>
        <taxon>Dikarya</taxon>
        <taxon>Ascomycota</taxon>
        <taxon>Pezizomycotina</taxon>
        <taxon>Eurotiomycetes</taxon>
        <taxon>Eurotiomycetidae</taxon>
        <taxon>Eurotiales</taxon>
        <taxon>Aspergillaceae</taxon>
        <taxon>Aspergillus</taxon>
        <taxon>Aspergillus subgen. Fumigati</taxon>
    </lineage>
</organism>
<evidence type="ECO:0000313" key="3">
    <source>
        <dbReference type="Proteomes" id="UP000662466"/>
    </source>
</evidence>
<dbReference type="Proteomes" id="UP000662466">
    <property type="component" value="Unassembled WGS sequence"/>
</dbReference>
<accession>A0A8H6QBN1</accession>
<proteinExistence type="predicted"/>
<feature type="compositionally biased region" description="Basic and acidic residues" evidence="1">
    <location>
        <begin position="65"/>
        <end position="77"/>
    </location>
</feature>
<dbReference type="EMBL" id="JACBAF010002037">
    <property type="protein sequence ID" value="KAF7169444.1"/>
    <property type="molecule type" value="Genomic_DNA"/>
</dbReference>
<sequence length="115" mass="13287">MLKTKPNVAVTVILLKWSKLARNRAKGTVMGRLTEAQRNEREPSDWMTLEKAYNKNNDIAFIESREQSHNCELEHPDQGQNAPKSSKGKGVKRQSSQEHIYNRHPSISGFWVLKW</sequence>
<protein>
    <submittedName>
        <fullName evidence="2">Uncharacterized protein</fullName>
    </submittedName>
</protein>
<dbReference type="AlphaFoldDB" id="A0A8H6QBN1"/>
<evidence type="ECO:0000313" key="2">
    <source>
        <dbReference type="EMBL" id="KAF7169444.1"/>
    </source>
</evidence>